<evidence type="ECO:0000313" key="9">
    <source>
        <dbReference type="Proteomes" id="UP000238479"/>
    </source>
</evidence>
<keyword evidence="4 6" id="KW-0560">Oxidoreductase</keyword>
<keyword evidence="9" id="KW-1185">Reference proteome</keyword>
<comment type="catalytic activity">
    <reaction evidence="6">
        <text>squalene + reduced [NADPH--hemoprotein reductase] + O2 = (S)-2,3-epoxysqualene + oxidized [NADPH--hemoprotein reductase] + H2O + H(+)</text>
        <dbReference type="Rhea" id="RHEA:25282"/>
        <dbReference type="Rhea" id="RHEA-COMP:11964"/>
        <dbReference type="Rhea" id="RHEA-COMP:11965"/>
        <dbReference type="ChEBI" id="CHEBI:15377"/>
        <dbReference type="ChEBI" id="CHEBI:15378"/>
        <dbReference type="ChEBI" id="CHEBI:15379"/>
        <dbReference type="ChEBI" id="CHEBI:15440"/>
        <dbReference type="ChEBI" id="CHEBI:15441"/>
        <dbReference type="ChEBI" id="CHEBI:57618"/>
        <dbReference type="ChEBI" id="CHEBI:58210"/>
        <dbReference type="EC" id="1.14.14.17"/>
    </reaction>
</comment>
<comment type="subcellular location">
    <subcellularLocation>
        <location evidence="6">Membrane</location>
        <topology evidence="6">Multi-pass membrane protein</topology>
    </subcellularLocation>
</comment>
<dbReference type="UniPathway" id="UPA00767">
    <property type="reaction ID" value="UER00752"/>
</dbReference>
<feature type="domain" description="Squalene epoxidase" evidence="7">
    <location>
        <begin position="1"/>
        <end position="37"/>
    </location>
</feature>
<dbReference type="PANTHER" id="PTHR10835">
    <property type="entry name" value="SQUALENE MONOOXYGENASE"/>
    <property type="match status" value="1"/>
</dbReference>
<protein>
    <recommendedName>
        <fullName evidence="6">Squalene monooxygenase</fullName>
        <ecNumber evidence="6">1.14.14.17</ecNumber>
    </recommendedName>
</protein>
<keyword evidence="5" id="KW-0472">Membrane</keyword>
<dbReference type="EC" id="1.14.14.17" evidence="6"/>
<evidence type="ECO:0000256" key="1">
    <source>
        <dbReference type="ARBA" id="ARBA00001974"/>
    </source>
</evidence>
<dbReference type="Gramene" id="PRQ48276">
    <property type="protein sequence ID" value="PRQ48276"/>
    <property type="gene ID" value="RchiOBHm_Chr2g0108901"/>
</dbReference>
<reference evidence="8 9" key="1">
    <citation type="journal article" date="2018" name="Nat. Genet.">
        <title>The Rosa genome provides new insights in the design of modern roses.</title>
        <authorList>
            <person name="Bendahmane M."/>
        </authorList>
    </citation>
    <scope>NUCLEOTIDE SEQUENCE [LARGE SCALE GENOMIC DNA]</scope>
    <source>
        <strain evidence="9">cv. Old Blush</strain>
    </source>
</reference>
<dbReference type="PANTHER" id="PTHR10835:SF0">
    <property type="entry name" value="SQUALENE MONOOXYGENASE"/>
    <property type="match status" value="1"/>
</dbReference>
<dbReference type="InterPro" id="IPR040125">
    <property type="entry name" value="Squalene_monox"/>
</dbReference>
<dbReference type="GO" id="GO:0050660">
    <property type="term" value="F:flavin adenine dinucleotide binding"/>
    <property type="evidence" value="ECO:0007669"/>
    <property type="project" value="UniProtKB-UniRule"/>
</dbReference>
<comment type="cofactor">
    <cofactor evidence="1 6">
        <name>FAD</name>
        <dbReference type="ChEBI" id="CHEBI:57692"/>
    </cofactor>
</comment>
<evidence type="ECO:0000256" key="4">
    <source>
        <dbReference type="ARBA" id="ARBA00023002"/>
    </source>
</evidence>
<comment type="caution">
    <text evidence="8">The sequence shown here is derived from an EMBL/GenBank/DDBJ whole genome shotgun (WGS) entry which is preliminary data.</text>
</comment>
<evidence type="ECO:0000256" key="2">
    <source>
        <dbReference type="ARBA" id="ARBA00022630"/>
    </source>
</evidence>
<dbReference type="Proteomes" id="UP000238479">
    <property type="component" value="Chromosome 2"/>
</dbReference>
<dbReference type="GO" id="GO:0005783">
    <property type="term" value="C:endoplasmic reticulum"/>
    <property type="evidence" value="ECO:0007669"/>
    <property type="project" value="TreeGrafter"/>
</dbReference>
<accession>A0A2P6RPB0</accession>
<dbReference type="InterPro" id="IPR013698">
    <property type="entry name" value="Squalene_epoxidase"/>
</dbReference>
<keyword evidence="8" id="KW-0503">Monooxygenase</keyword>
<dbReference type="STRING" id="74649.A0A2P6RPB0"/>
<evidence type="ECO:0000256" key="3">
    <source>
        <dbReference type="ARBA" id="ARBA00022827"/>
    </source>
</evidence>
<sequence length="170" mass="19105">MPNRSMPANPQPTSGALLIGDAFNMRHACTGGGMTVARSLYNTDSPDQARKEMRQACFDYLCLGGVFSTGPVALLSGLNPRPLSLLFHFFFCSDIWCWQFAPTISFTETHVGWSKIILAHPANISRNFLRYPGVCHTSILLNILNHWISNISNGPRYLKFGILFFFFLRK</sequence>
<dbReference type="AlphaFoldDB" id="A0A2P6RPB0"/>
<keyword evidence="3 6" id="KW-0274">FAD</keyword>
<evidence type="ECO:0000313" key="8">
    <source>
        <dbReference type="EMBL" id="PRQ48276.1"/>
    </source>
</evidence>
<gene>
    <name evidence="8" type="ORF">RchiOBHm_Chr2g0108901</name>
</gene>
<comment type="function">
    <text evidence="6">Catalyzes the stereospecific oxidation of squalene to (S)-2,3-epoxysqualene, and is considered to be a rate-limiting enzyme in steroid biosynthesis.</text>
</comment>
<organism evidence="8 9">
    <name type="scientific">Rosa chinensis</name>
    <name type="common">China rose</name>
    <dbReference type="NCBI Taxonomy" id="74649"/>
    <lineage>
        <taxon>Eukaryota</taxon>
        <taxon>Viridiplantae</taxon>
        <taxon>Streptophyta</taxon>
        <taxon>Embryophyta</taxon>
        <taxon>Tracheophyta</taxon>
        <taxon>Spermatophyta</taxon>
        <taxon>Magnoliopsida</taxon>
        <taxon>eudicotyledons</taxon>
        <taxon>Gunneridae</taxon>
        <taxon>Pentapetalae</taxon>
        <taxon>rosids</taxon>
        <taxon>fabids</taxon>
        <taxon>Rosales</taxon>
        <taxon>Rosaceae</taxon>
        <taxon>Rosoideae</taxon>
        <taxon>Rosoideae incertae sedis</taxon>
        <taxon>Rosa</taxon>
    </lineage>
</organism>
<dbReference type="GO" id="GO:0016020">
    <property type="term" value="C:membrane"/>
    <property type="evidence" value="ECO:0007669"/>
    <property type="project" value="UniProtKB-SubCell"/>
</dbReference>
<dbReference type="GO" id="GO:0004506">
    <property type="term" value="F:squalene monooxygenase activity"/>
    <property type="evidence" value="ECO:0007669"/>
    <property type="project" value="UniProtKB-UniRule"/>
</dbReference>
<comment type="similarity">
    <text evidence="6">Belongs to the squalene monooxygenase family.</text>
</comment>
<keyword evidence="2 6" id="KW-0285">Flavoprotein</keyword>
<name>A0A2P6RPB0_ROSCH</name>
<dbReference type="EMBL" id="PDCK01000040">
    <property type="protein sequence ID" value="PRQ48276.1"/>
    <property type="molecule type" value="Genomic_DNA"/>
</dbReference>
<dbReference type="GO" id="GO:0016126">
    <property type="term" value="P:sterol biosynthetic process"/>
    <property type="evidence" value="ECO:0007669"/>
    <property type="project" value="UniProtKB-UniRule"/>
</dbReference>
<evidence type="ECO:0000256" key="6">
    <source>
        <dbReference type="RuleBase" id="RU367121"/>
    </source>
</evidence>
<evidence type="ECO:0000259" key="7">
    <source>
        <dbReference type="Pfam" id="PF08491"/>
    </source>
</evidence>
<dbReference type="Pfam" id="PF08491">
    <property type="entry name" value="SE"/>
    <property type="match status" value="2"/>
</dbReference>
<evidence type="ECO:0000256" key="5">
    <source>
        <dbReference type="ARBA" id="ARBA00023136"/>
    </source>
</evidence>
<feature type="domain" description="Squalene epoxidase" evidence="7">
    <location>
        <begin position="40"/>
        <end position="91"/>
    </location>
</feature>
<proteinExistence type="inferred from homology"/>